<accession>A0A1W7D381</accession>
<dbReference type="Proteomes" id="UP000194218">
    <property type="component" value="Chromosome"/>
</dbReference>
<dbReference type="KEGG" id="smao:CAG99_23995"/>
<evidence type="ECO:0000313" key="2">
    <source>
        <dbReference type="Proteomes" id="UP000194218"/>
    </source>
</evidence>
<protein>
    <recommendedName>
        <fullName evidence="3">Monooxygenase</fullName>
    </recommendedName>
</protein>
<evidence type="ECO:0008006" key="3">
    <source>
        <dbReference type="Google" id="ProtNLM"/>
    </source>
</evidence>
<dbReference type="RefSeq" id="WP_086161323.1">
    <property type="nucleotide sequence ID" value="NZ_CP021121.1"/>
</dbReference>
<dbReference type="AlphaFoldDB" id="A0A1W7D381"/>
<dbReference type="EMBL" id="CP021121">
    <property type="protein sequence ID" value="ARQ71482.1"/>
    <property type="molecule type" value="Genomic_DNA"/>
</dbReference>
<sequence>MPTLMLTYRVAEEGVAEVVDAITDTVAELAAAGPEGVRYAYLRAAGGTEFVALLTLEEGVENPLPGLPAGQRLQAAVAKWSVDGPPAPRPFDVLGAHRLFG</sequence>
<reference evidence="1 2" key="1">
    <citation type="submission" date="2017-05" db="EMBL/GenBank/DDBJ databases">
        <title>Complete genome sequence of Streptomyces sp. SCSIO 03032 revealed the diverse biosynthetic pathways for its bioactive secondary metabolites.</title>
        <authorList>
            <person name="Ma L."/>
            <person name="Zhu Y."/>
            <person name="Zhang W."/>
            <person name="Zhang G."/>
            <person name="Tian X."/>
            <person name="Zhang S."/>
            <person name="Zhang C."/>
        </authorList>
    </citation>
    <scope>NUCLEOTIDE SEQUENCE [LARGE SCALE GENOMIC DNA]</scope>
    <source>
        <strain evidence="1 2">SCSIO 03032</strain>
    </source>
</reference>
<name>A0A1W7D381_9ACTN</name>
<dbReference type="OrthoDB" id="163010at2"/>
<organism evidence="1 2">
    <name type="scientific">Streptomyces marincola</name>
    <dbReference type="NCBI Taxonomy" id="2878388"/>
    <lineage>
        <taxon>Bacteria</taxon>
        <taxon>Bacillati</taxon>
        <taxon>Actinomycetota</taxon>
        <taxon>Actinomycetes</taxon>
        <taxon>Kitasatosporales</taxon>
        <taxon>Streptomycetaceae</taxon>
        <taxon>Streptomyces</taxon>
    </lineage>
</organism>
<gene>
    <name evidence="1" type="ORF">CAG99_23995</name>
</gene>
<evidence type="ECO:0000313" key="1">
    <source>
        <dbReference type="EMBL" id="ARQ71482.1"/>
    </source>
</evidence>
<keyword evidence="2" id="KW-1185">Reference proteome</keyword>
<proteinExistence type="predicted"/>